<dbReference type="Pfam" id="PF13561">
    <property type="entry name" value="adh_short_C2"/>
    <property type="match status" value="1"/>
</dbReference>
<evidence type="ECO:0000256" key="1">
    <source>
        <dbReference type="ARBA" id="ARBA00006484"/>
    </source>
</evidence>
<evidence type="ECO:0000313" key="2">
    <source>
        <dbReference type="EMBL" id="MBU5439191.1"/>
    </source>
</evidence>
<comment type="similarity">
    <text evidence="1">Belongs to the short-chain dehydrogenases/reductases (SDR) family.</text>
</comment>
<comment type="caution">
    <text evidence="2">The sequence shown here is derived from an EMBL/GenBank/DDBJ whole genome shotgun (WGS) entry which is preliminary data.</text>
</comment>
<protein>
    <submittedName>
        <fullName evidence="2">SDR family oxidoreductase</fullName>
    </submittedName>
</protein>
<dbReference type="InterPro" id="IPR020904">
    <property type="entry name" value="Sc_DH/Rdtase_CS"/>
</dbReference>
<dbReference type="InterPro" id="IPR002347">
    <property type="entry name" value="SDR_fam"/>
</dbReference>
<dbReference type="PROSITE" id="PS00061">
    <property type="entry name" value="ADH_SHORT"/>
    <property type="match status" value="1"/>
</dbReference>
<proteinExistence type="inferred from homology"/>
<accession>A0ABS6E9H4</accession>
<dbReference type="PANTHER" id="PTHR43943:SF2">
    <property type="entry name" value="DEHYDROGENASE_REDUCTASE 4"/>
    <property type="match status" value="1"/>
</dbReference>
<gene>
    <name evidence="2" type="ORF">KQI42_14305</name>
</gene>
<dbReference type="RefSeq" id="WP_216520891.1">
    <property type="nucleotide sequence ID" value="NZ_JAHLPM010000012.1"/>
</dbReference>
<organism evidence="2 3">
    <name type="scientific">Tissierella simiarum</name>
    <dbReference type="NCBI Taxonomy" id="2841534"/>
    <lineage>
        <taxon>Bacteria</taxon>
        <taxon>Bacillati</taxon>
        <taxon>Bacillota</taxon>
        <taxon>Tissierellia</taxon>
        <taxon>Tissierellales</taxon>
        <taxon>Tissierellaceae</taxon>
        <taxon>Tissierella</taxon>
    </lineage>
</organism>
<dbReference type="Proteomes" id="UP000749471">
    <property type="component" value="Unassembled WGS sequence"/>
</dbReference>
<dbReference type="CDD" id="cd05233">
    <property type="entry name" value="SDR_c"/>
    <property type="match status" value="1"/>
</dbReference>
<reference evidence="2 3" key="1">
    <citation type="submission" date="2021-06" db="EMBL/GenBank/DDBJ databases">
        <authorList>
            <person name="Sun Q."/>
            <person name="Li D."/>
        </authorList>
    </citation>
    <scope>NUCLEOTIDE SEQUENCE [LARGE SCALE GENOMIC DNA]</scope>
    <source>
        <strain evidence="2 3">MSJ-40</strain>
    </source>
</reference>
<name>A0ABS6E9H4_9FIRM</name>
<keyword evidence="3" id="KW-1185">Reference proteome</keyword>
<dbReference type="EMBL" id="JAHLPM010000012">
    <property type="protein sequence ID" value="MBU5439191.1"/>
    <property type="molecule type" value="Genomic_DNA"/>
</dbReference>
<sequence length="274" mass="30039">MTINYVTEDSPLSLKGKNILVTGVSRSMGIGTAIVKLLAKAGANVIIHGYSSYDKALKYRDSNDDFTNTLEEELNKNGYSLTILPPSDLSEKEIPEKVIEQAISKFGYIDGLVLNHAYSVCAPIGEWTSEHIDAHLNTNVRATMLMIQAFANQLPKDKSGAITLFTSGQYLGPMIKEIAYAVSKEAVIGLCKQAAVALAPQNIRVNCINPGATDTGYLESEDYKTVAKMFPFGRWGMPEDAARLVHFLHSDYARWITGEVIASEGGFRRDVILE</sequence>
<dbReference type="PANTHER" id="PTHR43943">
    <property type="entry name" value="DEHYDROGENASE/REDUCTASE (SDR FAMILY) MEMBER 4"/>
    <property type="match status" value="1"/>
</dbReference>
<evidence type="ECO:0000313" key="3">
    <source>
        <dbReference type="Proteomes" id="UP000749471"/>
    </source>
</evidence>